<accession>A0A8H9HDI8</accession>
<dbReference type="AlphaFoldDB" id="A0A8H9HDI8"/>
<dbReference type="Proteomes" id="UP000610124">
    <property type="component" value="Unassembled WGS sequence"/>
</dbReference>
<reference evidence="1" key="1">
    <citation type="journal article" date="2014" name="Int. J. Syst. Evol. Microbiol.">
        <title>Complete genome sequence of Corynebacterium casei LMG S-19264T (=DSM 44701T), isolated from a smear-ripened cheese.</title>
        <authorList>
            <consortium name="US DOE Joint Genome Institute (JGI-PGF)"/>
            <person name="Walter F."/>
            <person name="Albersmeier A."/>
            <person name="Kalinowski J."/>
            <person name="Ruckert C."/>
        </authorList>
    </citation>
    <scope>NUCLEOTIDE SEQUENCE</scope>
    <source>
        <strain evidence="1">JCM 4434</strain>
    </source>
</reference>
<gene>
    <name evidence="1" type="ORF">GCM10010502_05980</name>
</gene>
<reference evidence="1" key="2">
    <citation type="submission" date="2020-09" db="EMBL/GenBank/DDBJ databases">
        <authorList>
            <person name="Sun Q."/>
            <person name="Ohkuma M."/>
        </authorList>
    </citation>
    <scope>NUCLEOTIDE SEQUENCE</scope>
    <source>
        <strain evidence="1">JCM 4434</strain>
    </source>
</reference>
<evidence type="ECO:0000313" key="1">
    <source>
        <dbReference type="EMBL" id="GGU58146.1"/>
    </source>
</evidence>
<dbReference type="EMBL" id="BMUB01000001">
    <property type="protein sequence ID" value="GGU58146.1"/>
    <property type="molecule type" value="Genomic_DNA"/>
</dbReference>
<comment type="caution">
    <text evidence="1">The sequence shown here is derived from an EMBL/GenBank/DDBJ whole genome shotgun (WGS) entry which is preliminary data.</text>
</comment>
<sequence>MPPIRKNANEDTRYMVPIVLWSVVVNSLTTAEPGRLARTGCCGRAVGGGVGSPCAWVALKDALLRNVVRMGGDP</sequence>
<organism evidence="1 2">
    <name type="scientific">Kitasatospora aureofaciens</name>
    <name type="common">Streptomyces aureofaciens</name>
    <dbReference type="NCBI Taxonomy" id="1894"/>
    <lineage>
        <taxon>Bacteria</taxon>
        <taxon>Bacillati</taxon>
        <taxon>Actinomycetota</taxon>
        <taxon>Actinomycetes</taxon>
        <taxon>Kitasatosporales</taxon>
        <taxon>Streptomycetaceae</taxon>
        <taxon>Kitasatospora</taxon>
    </lineage>
</organism>
<protein>
    <submittedName>
        <fullName evidence="1">Uncharacterized protein</fullName>
    </submittedName>
</protein>
<evidence type="ECO:0000313" key="2">
    <source>
        <dbReference type="Proteomes" id="UP000610124"/>
    </source>
</evidence>
<proteinExistence type="predicted"/>
<name>A0A8H9HDI8_KITAU</name>